<dbReference type="Pfam" id="PF22522">
    <property type="entry name" value="DUF6998"/>
    <property type="match status" value="1"/>
</dbReference>
<comment type="caution">
    <text evidence="2">The sequence shown here is derived from an EMBL/GenBank/DDBJ whole genome shotgun (WGS) entry which is preliminary data.</text>
</comment>
<accession>A0A6A7ZUE0</accession>
<dbReference type="InterPro" id="IPR054267">
    <property type="entry name" value="DUF6998"/>
</dbReference>
<sequence>MSLNQFQIIKSLGEALSWFERELSWGVPAAELNHLTGRIGELYTAMFTYGQMATEVNQRGYDVVSAGGERISVKTITSSNQVGFNHNTFEYVDRVVVLRINTEDMAIEILLDKPASEARAIMREDKAGKLIFPVYRSAAQADDVSVADLLVTKEAQYKGYTLKQYENGTVQVIKDDELQQPALPILREFAAELQVDPLNSTGSPKNTRYLGDQIIRKIIELQ</sequence>
<protein>
    <recommendedName>
        <fullName evidence="1">DUF6998 domain-containing protein</fullName>
    </recommendedName>
</protein>
<organism evidence="2">
    <name type="scientific">Rhizobium meliloti</name>
    <name type="common">Ensifer meliloti</name>
    <name type="synonym">Sinorhizobium meliloti</name>
    <dbReference type="NCBI Taxonomy" id="382"/>
    <lineage>
        <taxon>Bacteria</taxon>
        <taxon>Pseudomonadati</taxon>
        <taxon>Pseudomonadota</taxon>
        <taxon>Alphaproteobacteria</taxon>
        <taxon>Hyphomicrobiales</taxon>
        <taxon>Rhizobiaceae</taxon>
        <taxon>Sinorhizobium/Ensifer group</taxon>
        <taxon>Sinorhizobium</taxon>
    </lineage>
</organism>
<gene>
    <name evidence="2" type="ORF">GHK45_23185</name>
</gene>
<dbReference type="AlphaFoldDB" id="A0A6A7ZUE0"/>
<name>A0A6A7ZUE0_RHIML</name>
<evidence type="ECO:0000313" key="2">
    <source>
        <dbReference type="EMBL" id="MQW06523.1"/>
    </source>
</evidence>
<dbReference type="EMBL" id="WISP01000172">
    <property type="protein sequence ID" value="MQW06523.1"/>
    <property type="molecule type" value="Genomic_DNA"/>
</dbReference>
<feature type="domain" description="DUF6998" evidence="1">
    <location>
        <begin position="29"/>
        <end position="129"/>
    </location>
</feature>
<proteinExistence type="predicted"/>
<reference evidence="2" key="1">
    <citation type="journal article" date="2013" name="Genome Biol.">
        <title>Comparative genomics of the core and accessory genomes of 48 Sinorhizobium strains comprising five genospecies.</title>
        <authorList>
            <person name="Sugawara M."/>
            <person name="Epstein B."/>
            <person name="Badgley B.D."/>
            <person name="Unno T."/>
            <person name="Xu L."/>
            <person name="Reese J."/>
            <person name="Gyaneshwar P."/>
            <person name="Denny R."/>
            <person name="Mudge J."/>
            <person name="Bharti A.K."/>
            <person name="Farmer A.D."/>
            <person name="May G.D."/>
            <person name="Woodward J.E."/>
            <person name="Medigue C."/>
            <person name="Vallenet D."/>
            <person name="Lajus A."/>
            <person name="Rouy Z."/>
            <person name="Martinez-Vaz B."/>
            <person name="Tiffin P."/>
            <person name="Young N.D."/>
            <person name="Sadowsky M.J."/>
        </authorList>
    </citation>
    <scope>NUCLEOTIDE SEQUENCE</scope>
    <source>
        <strain evidence="2">M30</strain>
    </source>
</reference>
<evidence type="ECO:0000259" key="1">
    <source>
        <dbReference type="Pfam" id="PF22522"/>
    </source>
</evidence>